<name>A0ACC2H700_DALPE</name>
<accession>A0ACC2H700</accession>
<dbReference type="Proteomes" id="UP001157502">
    <property type="component" value="Chromosome 5"/>
</dbReference>
<evidence type="ECO:0000313" key="1">
    <source>
        <dbReference type="EMBL" id="KAJ8011734.1"/>
    </source>
</evidence>
<reference evidence="1" key="1">
    <citation type="submission" date="2021-05" db="EMBL/GenBank/DDBJ databases">
        <authorList>
            <person name="Pan Q."/>
            <person name="Jouanno E."/>
            <person name="Zahm M."/>
            <person name="Klopp C."/>
            <person name="Cabau C."/>
            <person name="Louis A."/>
            <person name="Berthelot C."/>
            <person name="Parey E."/>
            <person name="Roest Crollius H."/>
            <person name="Montfort J."/>
            <person name="Robinson-Rechavi M."/>
            <person name="Bouchez O."/>
            <person name="Lampietro C."/>
            <person name="Lopez Roques C."/>
            <person name="Donnadieu C."/>
            <person name="Postlethwait J."/>
            <person name="Bobe J."/>
            <person name="Dillon D."/>
            <person name="Chandos A."/>
            <person name="von Hippel F."/>
            <person name="Guiguen Y."/>
        </authorList>
    </citation>
    <scope>NUCLEOTIDE SEQUENCE</scope>
    <source>
        <strain evidence="1">YG-Jan2019</strain>
    </source>
</reference>
<proteinExistence type="predicted"/>
<evidence type="ECO:0000313" key="2">
    <source>
        <dbReference type="Proteomes" id="UP001157502"/>
    </source>
</evidence>
<keyword evidence="2" id="KW-1185">Reference proteome</keyword>
<comment type="caution">
    <text evidence="1">The sequence shown here is derived from an EMBL/GenBank/DDBJ whole genome shotgun (WGS) entry which is preliminary data.</text>
</comment>
<organism evidence="1 2">
    <name type="scientific">Dallia pectoralis</name>
    <name type="common">Alaska blackfish</name>
    <dbReference type="NCBI Taxonomy" id="75939"/>
    <lineage>
        <taxon>Eukaryota</taxon>
        <taxon>Metazoa</taxon>
        <taxon>Chordata</taxon>
        <taxon>Craniata</taxon>
        <taxon>Vertebrata</taxon>
        <taxon>Euteleostomi</taxon>
        <taxon>Actinopterygii</taxon>
        <taxon>Neopterygii</taxon>
        <taxon>Teleostei</taxon>
        <taxon>Protacanthopterygii</taxon>
        <taxon>Esociformes</taxon>
        <taxon>Umbridae</taxon>
        <taxon>Dallia</taxon>
    </lineage>
</organism>
<protein>
    <submittedName>
        <fullName evidence="1">Uncharacterized protein</fullName>
    </submittedName>
</protein>
<dbReference type="EMBL" id="CM055732">
    <property type="protein sequence ID" value="KAJ8011734.1"/>
    <property type="molecule type" value="Genomic_DNA"/>
</dbReference>
<sequence length="402" mass="45432">METLREKKTQLAEILAADSGLILNYVDEYKLITMREYNILRTDKSSSDWHTVVNLLDKLMNKDEITCNKFIDLLHNPKIVIEYPDLKEVFKQNNNPSPRDRSSGPIPCTGVSVLEASVPGGDEVGLYDMSSIPRGLCFIINNDNFECHNKRDGTDKDASDLAKVFNQLKFTVLMCKDMKAAEIQNVLKLFSQLRQLSDLQPFDVQEWTGGRFDKLKNLPKHGDAFVCCILSHGNKQGVLGTDGVVVHNIDILSPFTNRNCSMLLEKPKLFFIQACRGKDKQEGVPVNKKRKVEEMDKLTATDDGSDQEYTVPEHSDFLIVRSNVEQYVSFRQSINGSWFIQCLCSQLEKSCTRGNNIHEILTAVNAEVSKQEAHSKVHNKVFKQSPEVTSTLTKNLIFPANP</sequence>
<gene>
    <name evidence="1" type="ORF">DPEC_G00061330</name>
</gene>